<feature type="compositionally biased region" description="Basic and acidic residues" evidence="1">
    <location>
        <begin position="186"/>
        <end position="196"/>
    </location>
</feature>
<protein>
    <submittedName>
        <fullName evidence="2">Uncharacterized protein</fullName>
    </submittedName>
</protein>
<reference evidence="2 3" key="1">
    <citation type="journal article" date="2004" name="Genome Res.">
        <title>Genome sequence of Haloarcula marismortui: a halophilic archaeon from the Dead Sea.</title>
        <authorList>
            <person name="Baliga N.S."/>
            <person name="Bonneau R."/>
            <person name="Facciotti M.T."/>
            <person name="Pan M."/>
            <person name="Glusman G."/>
            <person name="Deutsch E.W."/>
            <person name="Shannon P."/>
            <person name="Chiu Y."/>
            <person name="Weng R.S."/>
            <person name="Gan R.R."/>
            <person name="Hung P."/>
            <person name="Date S.V."/>
            <person name="Marcotte E."/>
            <person name="Hood L."/>
            <person name="Ng W.V."/>
        </authorList>
    </citation>
    <scope>NUCLEOTIDE SEQUENCE [LARGE SCALE GENOMIC DNA]</scope>
    <source>
        <strain evidence="3">ATCC 43049 / DSM 3752 / JCM 8966 / VKM B-1809</strain>
        <plasmid evidence="3">Plasmid pNG300</plasmid>
    </source>
</reference>
<proteinExistence type="predicted"/>
<dbReference type="AlphaFoldDB" id="Q5V810"/>
<evidence type="ECO:0000256" key="1">
    <source>
        <dbReference type="SAM" id="MobiDB-lite"/>
    </source>
</evidence>
<keyword evidence="3" id="KW-1185">Reference proteome</keyword>
<dbReference type="Proteomes" id="UP000001169">
    <property type="component" value="Plasmid pNG300"/>
</dbReference>
<dbReference type="HOGENOM" id="CLU_1387554_0_0_2"/>
<dbReference type="KEGG" id="hma:pNG3048"/>
<accession>Q5V810</accession>
<dbReference type="EMBL" id="AY596292">
    <property type="protein sequence ID" value="AAV44370.1"/>
    <property type="molecule type" value="Genomic_DNA"/>
</dbReference>
<geneLocation type="plasmid" evidence="2 3">
    <name>pNG300</name>
</geneLocation>
<keyword evidence="2" id="KW-0614">Plasmid</keyword>
<evidence type="ECO:0000313" key="2">
    <source>
        <dbReference type="EMBL" id="AAV44370.1"/>
    </source>
</evidence>
<feature type="compositionally biased region" description="Low complexity" evidence="1">
    <location>
        <begin position="175"/>
        <end position="185"/>
    </location>
</feature>
<evidence type="ECO:0000313" key="3">
    <source>
        <dbReference type="Proteomes" id="UP000001169"/>
    </source>
</evidence>
<dbReference type="EnsemblBacteria" id="AAV44370">
    <property type="protein sequence ID" value="AAV44370"/>
    <property type="gene ID" value="pNG3048"/>
</dbReference>
<name>Q5V810_HALMA</name>
<organism evidence="2 3">
    <name type="scientific">Haloarcula marismortui (strain ATCC 43049 / DSM 3752 / JCM 8966 / VKM B-1809)</name>
    <name type="common">Halobacterium marismortui</name>
    <dbReference type="NCBI Taxonomy" id="272569"/>
    <lineage>
        <taxon>Archaea</taxon>
        <taxon>Methanobacteriati</taxon>
        <taxon>Methanobacteriota</taxon>
        <taxon>Stenosarchaea group</taxon>
        <taxon>Halobacteria</taxon>
        <taxon>Halobacteriales</taxon>
        <taxon>Haloarculaceae</taxon>
        <taxon>Haloarcula</taxon>
    </lineage>
</organism>
<feature type="region of interest" description="Disordered" evidence="1">
    <location>
        <begin position="174"/>
        <end position="196"/>
    </location>
</feature>
<feature type="region of interest" description="Disordered" evidence="1">
    <location>
        <begin position="18"/>
        <end position="80"/>
    </location>
</feature>
<sequence>MSLAVRSVVNLFTSFQQEFQQQQRRQPSDDLRRRRLGDRQDRRGADQQRRPVEQLSEVRPAPLQQHRQHVELERPEQRRRRCRCRTRWVGKELFERHQLMKAPPPGMKSSAISMAVRIADEYATTTIANTIAAPSSPAGPVQLKKSMSNWTPEPMTVSTGSPIADPASMSVFAMTTGTSTSPRSPSVDDRESPKNT</sequence>
<gene>
    <name evidence="2" type="ordered locus">pNG3048</name>
</gene>
<feature type="compositionally biased region" description="Basic and acidic residues" evidence="1">
    <location>
        <begin position="26"/>
        <end position="52"/>
    </location>
</feature>